<proteinExistence type="predicted"/>
<dbReference type="Pfam" id="PF07453">
    <property type="entry name" value="NUMOD1"/>
    <property type="match status" value="1"/>
</dbReference>
<evidence type="ECO:0000313" key="4">
    <source>
        <dbReference type="Proteomes" id="UP000580830"/>
    </source>
</evidence>
<name>A0A832PKE3_9RHOB</name>
<sequence>MQIGVSGCPMRVDTGGAQHLSAGGLAGSPATIRPASGKTTTTAEIVEPAAGPAESRPNGGGAKIHRRAAPPLAGEPAGQGDGATTLPRRPIKHGTNYAYVRHKCRCDTCREAEVQRQREFRARHKQGLVKHRKGGVCVPVRLGDVDYPSISAAAAALGVTAPTLSHRLQKYGCLDLAGQGSRPPRRQALNSILPITIHGREFPSRVAAARYLGVCSSYLSRCAKAGFTATYSDYLLRRLMEADARQAARKVAA</sequence>
<accession>A0A832PKE3</accession>
<protein>
    <recommendedName>
        <fullName evidence="2">Nuclease-associated modular DNA-binding 1 domain-containing protein</fullName>
    </recommendedName>
</protein>
<feature type="domain" description="Nuclease-associated modular DNA-binding 1" evidence="2">
    <location>
        <begin position="200"/>
        <end position="223"/>
    </location>
</feature>
<dbReference type="EMBL" id="DULP01000013">
    <property type="protein sequence ID" value="HHW32660.1"/>
    <property type="molecule type" value="Genomic_DNA"/>
</dbReference>
<evidence type="ECO:0000256" key="1">
    <source>
        <dbReference type="SAM" id="MobiDB-lite"/>
    </source>
</evidence>
<evidence type="ECO:0000259" key="2">
    <source>
        <dbReference type="Pfam" id="PF07453"/>
    </source>
</evidence>
<feature type="region of interest" description="Disordered" evidence="1">
    <location>
        <begin position="22"/>
        <end position="90"/>
    </location>
</feature>
<dbReference type="RefSeq" id="WP_303728835.1">
    <property type="nucleotide sequence ID" value="NZ_DULP01000013.1"/>
</dbReference>
<evidence type="ECO:0000313" key="3">
    <source>
        <dbReference type="EMBL" id="HHW32660.1"/>
    </source>
</evidence>
<reference evidence="3 4" key="1">
    <citation type="journal article" date="2020" name="Biotechnol. Biofuels">
        <title>New insights from the biogas microbiome by comprehensive genome-resolved metagenomics of nearly 1600 species originating from multiple anaerobic digesters.</title>
        <authorList>
            <person name="Campanaro S."/>
            <person name="Treu L."/>
            <person name="Rodriguez-R L.M."/>
            <person name="Kovalovszki A."/>
            <person name="Ziels R.M."/>
            <person name="Maus I."/>
            <person name="Zhu X."/>
            <person name="Kougias P.G."/>
            <person name="Basile A."/>
            <person name="Luo G."/>
            <person name="Schluter A."/>
            <person name="Konstantinidis K.T."/>
            <person name="Angelidaki I."/>
        </authorList>
    </citation>
    <scope>NUCLEOTIDE SEQUENCE [LARGE SCALE GENOMIC DNA]</scope>
    <source>
        <strain evidence="3">AS04akNAM_125</strain>
    </source>
</reference>
<gene>
    <name evidence="3" type="ORF">GXX24_00740</name>
</gene>
<dbReference type="Proteomes" id="UP000580830">
    <property type="component" value="Unassembled WGS sequence"/>
</dbReference>
<comment type="caution">
    <text evidence="3">The sequence shown here is derived from an EMBL/GenBank/DDBJ whole genome shotgun (WGS) entry which is preliminary data.</text>
</comment>
<organism evidence="3 4">
    <name type="scientific">Paracoccus solventivorans</name>
    <dbReference type="NCBI Taxonomy" id="53463"/>
    <lineage>
        <taxon>Bacteria</taxon>
        <taxon>Pseudomonadati</taxon>
        <taxon>Pseudomonadota</taxon>
        <taxon>Alphaproteobacteria</taxon>
        <taxon>Rhodobacterales</taxon>
        <taxon>Paracoccaceae</taxon>
        <taxon>Paracoccus</taxon>
    </lineage>
</organism>
<dbReference type="AlphaFoldDB" id="A0A832PKE3"/>
<dbReference type="InterPro" id="IPR010896">
    <property type="entry name" value="NUMOD1"/>
</dbReference>